<organism evidence="1 2">
    <name type="scientific">Clonorchis sinensis</name>
    <name type="common">Chinese liver fluke</name>
    <dbReference type="NCBI Taxonomy" id="79923"/>
    <lineage>
        <taxon>Eukaryota</taxon>
        <taxon>Metazoa</taxon>
        <taxon>Spiralia</taxon>
        <taxon>Lophotrochozoa</taxon>
        <taxon>Platyhelminthes</taxon>
        <taxon>Trematoda</taxon>
        <taxon>Digenea</taxon>
        <taxon>Opisthorchiida</taxon>
        <taxon>Opisthorchiata</taxon>
        <taxon>Opisthorchiidae</taxon>
        <taxon>Clonorchis</taxon>
    </lineage>
</organism>
<comment type="caution">
    <text evidence="1">The sequence shown here is derived from an EMBL/GenBank/DDBJ whole genome shotgun (WGS) entry which is preliminary data.</text>
</comment>
<evidence type="ECO:0000313" key="2">
    <source>
        <dbReference type="Proteomes" id="UP000286415"/>
    </source>
</evidence>
<keyword evidence="2" id="KW-1185">Reference proteome</keyword>
<proteinExistence type="predicted"/>
<reference evidence="1 2" key="1">
    <citation type="journal article" date="2018" name="Biotechnol. Adv.">
        <title>Improved genomic resources and new bioinformatic workflow for the carcinogenic parasite Clonorchis sinensis: Biotechnological implications.</title>
        <authorList>
            <person name="Wang D."/>
            <person name="Korhonen P.K."/>
            <person name="Gasser R.B."/>
            <person name="Young N.D."/>
        </authorList>
    </citation>
    <scope>NUCLEOTIDE SEQUENCE [LARGE SCALE GENOMIC DNA]</scope>
    <source>
        <strain evidence="1">Cs-k2</strain>
    </source>
</reference>
<sequence length="171" mass="19325">MLHAQLVEEFSPIEHPHRVRLIHFHATTELTSDVNAAVFCNRNEVRMATKQLHFAKREGVIVENLSCMTVGKPISNTAVYIVHNCEDCLDECGKRGHACVTGVEAYKPTVIHAIRDDATNNLPVIRDGLDPVDRRHEGPCWGSCCYGAAYFMGSRTSKQPDRRHQLQDDEW</sequence>
<dbReference type="EMBL" id="NIRI02000042">
    <property type="protein sequence ID" value="KAG5447647.1"/>
    <property type="molecule type" value="Genomic_DNA"/>
</dbReference>
<evidence type="ECO:0000313" key="1">
    <source>
        <dbReference type="EMBL" id="KAG5447647.1"/>
    </source>
</evidence>
<dbReference type="OrthoDB" id="416786at2759"/>
<dbReference type="Proteomes" id="UP000286415">
    <property type="component" value="Unassembled WGS sequence"/>
</dbReference>
<protein>
    <submittedName>
        <fullName evidence="1">Uncharacterized protein</fullName>
    </submittedName>
</protein>
<gene>
    <name evidence="1" type="ORF">CSKR_200557</name>
</gene>
<name>A0A8T1ME41_CLOSI</name>
<accession>A0A8T1ME41</accession>
<dbReference type="AlphaFoldDB" id="A0A8T1ME41"/>
<reference evidence="1 2" key="2">
    <citation type="journal article" date="2021" name="Genomics">
        <title>High-quality reference genome for Clonorchis sinensis.</title>
        <authorList>
            <person name="Young N.D."/>
            <person name="Stroehlein A.J."/>
            <person name="Kinkar L."/>
            <person name="Wang T."/>
            <person name="Sohn W.M."/>
            <person name="Chang B.C.H."/>
            <person name="Kaur P."/>
            <person name="Weisz D."/>
            <person name="Dudchenko O."/>
            <person name="Aiden E.L."/>
            <person name="Korhonen P.K."/>
            <person name="Gasser R.B."/>
        </authorList>
    </citation>
    <scope>NUCLEOTIDE SEQUENCE [LARGE SCALE GENOMIC DNA]</scope>
    <source>
        <strain evidence="1">Cs-k2</strain>
    </source>
</reference>